<evidence type="ECO:0000259" key="2">
    <source>
        <dbReference type="Pfam" id="PF25086"/>
    </source>
</evidence>
<dbReference type="AlphaFoldDB" id="A0A176W4P2"/>
<dbReference type="EMBL" id="LVLJ01001793">
    <property type="protein sequence ID" value="OAE27990.1"/>
    <property type="molecule type" value="Genomic_DNA"/>
</dbReference>
<organism evidence="3 4">
    <name type="scientific">Marchantia polymorpha subsp. ruderalis</name>
    <dbReference type="NCBI Taxonomy" id="1480154"/>
    <lineage>
        <taxon>Eukaryota</taxon>
        <taxon>Viridiplantae</taxon>
        <taxon>Streptophyta</taxon>
        <taxon>Embryophyta</taxon>
        <taxon>Marchantiophyta</taxon>
        <taxon>Marchantiopsida</taxon>
        <taxon>Marchantiidae</taxon>
        <taxon>Marchantiales</taxon>
        <taxon>Marchantiaceae</taxon>
        <taxon>Marchantia</taxon>
    </lineage>
</organism>
<name>A0A176W4P2_MARPO</name>
<reference evidence="3" key="1">
    <citation type="submission" date="2016-03" db="EMBL/GenBank/DDBJ databases">
        <title>Mechanisms controlling the formation of the plant cell surface in tip-growing cells are functionally conserved among land plants.</title>
        <authorList>
            <person name="Honkanen S."/>
            <person name="Jones V.A."/>
            <person name="Morieri G."/>
            <person name="Champion C."/>
            <person name="Hetherington A.J."/>
            <person name="Kelly S."/>
            <person name="Saint-Marcoux D."/>
            <person name="Proust H."/>
            <person name="Prescott H."/>
            <person name="Dolan L."/>
        </authorList>
    </citation>
    <scope>NUCLEOTIDE SEQUENCE [LARGE SCALE GENOMIC DNA]</scope>
    <source>
        <tissue evidence="3">Whole gametophyte</tissue>
    </source>
</reference>
<proteinExistence type="predicted"/>
<protein>
    <recommendedName>
        <fullName evidence="2">DUF7803 domain-containing protein</fullName>
    </recommendedName>
</protein>
<feature type="coiled-coil region" evidence="1">
    <location>
        <begin position="98"/>
        <end position="161"/>
    </location>
</feature>
<accession>A0A176W4P2</accession>
<evidence type="ECO:0000313" key="4">
    <source>
        <dbReference type="Proteomes" id="UP000077202"/>
    </source>
</evidence>
<feature type="domain" description="DUF7803" evidence="2">
    <location>
        <begin position="1"/>
        <end position="176"/>
    </location>
</feature>
<keyword evidence="1" id="KW-0175">Coiled coil</keyword>
<comment type="caution">
    <text evidence="3">The sequence shown here is derived from an EMBL/GenBank/DDBJ whole genome shotgun (WGS) entry which is preliminary data.</text>
</comment>
<sequence>MDTDAQEQIEEVILTGDDLMMGPPSPLVPPDLAPRILDGMELCSANLRKLFECLHKNDIEPFCQDEILMYRRCSQARDTALRARIYGAEEALGVDLPEDEVRERVVKLQSEATLLERRFVLASGVEGVEGFRQRWSLNGQLHDTKKRIESLERGLASQHEEPAAAIEPPRKRSWYQLCLAHQQQILVFTRLVRLFQFEMKKIQREGEKRA</sequence>
<dbReference type="InterPro" id="IPR056705">
    <property type="entry name" value="DUF7803"/>
</dbReference>
<dbReference type="PANTHER" id="PTHR36047">
    <property type="entry name" value="OS01G0191000 PROTEIN"/>
    <property type="match status" value="1"/>
</dbReference>
<gene>
    <name evidence="3" type="ORF">AXG93_1062s1220</name>
</gene>
<dbReference type="PANTHER" id="PTHR36047:SF1">
    <property type="entry name" value="OS01G0191000 PROTEIN"/>
    <property type="match status" value="1"/>
</dbReference>
<dbReference type="Proteomes" id="UP000077202">
    <property type="component" value="Unassembled WGS sequence"/>
</dbReference>
<keyword evidence="4" id="KW-1185">Reference proteome</keyword>
<dbReference type="Pfam" id="PF25086">
    <property type="entry name" value="DUF7803"/>
    <property type="match status" value="1"/>
</dbReference>
<evidence type="ECO:0000256" key="1">
    <source>
        <dbReference type="SAM" id="Coils"/>
    </source>
</evidence>
<evidence type="ECO:0000313" key="3">
    <source>
        <dbReference type="EMBL" id="OAE27990.1"/>
    </source>
</evidence>